<dbReference type="PANTHER" id="PTHR46082:SF6">
    <property type="entry name" value="AAA+ ATPASE DOMAIN-CONTAINING PROTEIN-RELATED"/>
    <property type="match status" value="1"/>
</dbReference>
<dbReference type="SMART" id="SM00028">
    <property type="entry name" value="TPR"/>
    <property type="match status" value="4"/>
</dbReference>
<dbReference type="SUPFAM" id="SSF48452">
    <property type="entry name" value="TPR-like"/>
    <property type="match status" value="2"/>
</dbReference>
<dbReference type="Pfam" id="PF13424">
    <property type="entry name" value="TPR_12"/>
    <property type="match status" value="3"/>
</dbReference>
<sequence length="1367" mass="154283">MQPVFLVPFLKNDLFVGRDDVLARLQGLLFHEGRQRVALVGLGGIGKSQIALQLAYWIKERKQDYSVFWVSALSRASFEQACTQIIDACGISTTNSDNAIESVRRYLGSKSAGKWLLVVDNADDVQIATGSVGIDNGIYRSLPQSDERQILFTTRSRKVAVSVAGRSIIEVPIMGREEARSYFEEALIQKVSSSDEQPIYRLLSLLAYLPLAITQAAASINVNQISITEYLQLFDNTDRDRIELLSTEFHDTRYEQSQDPVATTWFISFNQIYKADKLASHILIFLAYIEPEAVPQSILPGNESQKQLARAVAILYSYGFLDKRRSDEVFDMHSLVHLAIRSWVTENDPERKQRQTTIAHLKKVFPTDDWENRDLWRQYLPHAIKLLSPSEDDWSEDLCELGYWVGRCLLMDGRVTEAIELLGHISAVRETTLAENHPSRLASEHALAGAYQANGQIIKAIQLLEHVVMVGKTILAENHPDRLASEHALARAYQANGQITKAVQLLEHVVAVIQATLEENHPDRLALQHELARIYKDDNQIEKAVELLEHIVTVREKILTEHHPSRLASQHSLAMAYRANGQIKKAIKLLEHVVTVEAEILAEDHPDRLASEYTLAEVYQANGQMKKAIKLLEHVVGIDEKTLAAEHPYRLASERELTMAYETSGWTGDDLDDWASEASDLSWSSSEGSTHPSTLSSGPSVPRYQTAENPPPINFFRYKPEADHESDRRDDDIQSIASVSDDISSLAESKYDKMIDIRHAAMAYFVSTLTGIPGLLSLYERAAKVMSEAKFVRNHRRLLKLYYLGLREEGKSPSQRLAIQFLRPRSNRIQISLQIFHLVTPYDSTAREQVTALLKQEKDNFLMLDRFLGETSYTARQAPSKHAGYVSYADGAREYDETSSSDSDSDTGSELDDNVLSALETTKEFLINGKPFRVYQDRMHELLNHARVATESKENSRPSPSVRDLRSLKAAARAQIIGDITAPKKVTLSAWWLSLMTKCYPPPAGYSRISYICGCGELSYLDVKEISTGGIERLQQRILSSASVAKEHAPDPTTSPALPSPPSLPTPAHMKKVFSQTFEISRRQGPATPSLPDFQATSLTSLELDLNPPEKRQFLLVCINTRHNTILEHVDVSNYSNDQHMFKQISDVYRNTRIKNEWTFSLLVPMWLRTLIRSVSARLPSLPSPLNRFNLLPTIYIALSQAKLHRIASADFVRMIPIGRETFPGWFQKKQFPPKDQVLAGRYLYEPVPMEDVDFLEIPLSHLLKPGDHLDKFWITTFPKKLSEPLVRKCGVDGQQVIGWGIRINEELNWRFALLLILGVLVATGTGVVFYAVITSDKSSAFSMGSYLVAVFTTYITYQYFAWRDEL</sequence>
<dbReference type="GO" id="GO:0043531">
    <property type="term" value="F:ADP binding"/>
    <property type="evidence" value="ECO:0007669"/>
    <property type="project" value="InterPro"/>
</dbReference>
<feature type="region of interest" description="Disordered" evidence="1">
    <location>
        <begin position="681"/>
        <end position="718"/>
    </location>
</feature>
<reference evidence="4 5" key="1">
    <citation type="submission" date="2020-05" db="EMBL/GenBank/DDBJ databases">
        <title>Identification and distribution of gene clusters putatively required for synthesis of sphingolipid metabolism inhibitors in phylogenetically diverse species of the filamentous fungus Fusarium.</title>
        <authorList>
            <person name="Kim H.-S."/>
            <person name="Busman M."/>
            <person name="Brown D.W."/>
            <person name="Divon H."/>
            <person name="Uhlig S."/>
            <person name="Proctor R.H."/>
        </authorList>
    </citation>
    <scope>NUCLEOTIDE SEQUENCE [LARGE SCALE GENOMIC DNA]</scope>
    <source>
        <strain evidence="4 5">NRRL 20693</strain>
    </source>
</reference>
<dbReference type="OrthoDB" id="1658288at2759"/>
<feature type="transmembrane region" description="Helical" evidence="2">
    <location>
        <begin position="1340"/>
        <end position="1361"/>
    </location>
</feature>
<name>A0A8H5TP34_FUSHE</name>
<dbReference type="SUPFAM" id="SSF52540">
    <property type="entry name" value="P-loop containing nucleoside triphosphate hydrolases"/>
    <property type="match status" value="1"/>
</dbReference>
<evidence type="ECO:0000256" key="1">
    <source>
        <dbReference type="SAM" id="MobiDB-lite"/>
    </source>
</evidence>
<dbReference type="InterPro" id="IPR027417">
    <property type="entry name" value="P-loop_NTPase"/>
</dbReference>
<dbReference type="Pfam" id="PF00931">
    <property type="entry name" value="NB-ARC"/>
    <property type="match status" value="1"/>
</dbReference>
<keyword evidence="2" id="KW-1133">Transmembrane helix</keyword>
<feature type="compositionally biased region" description="Polar residues" evidence="1">
    <location>
        <begin position="688"/>
        <end position="699"/>
    </location>
</feature>
<evidence type="ECO:0000256" key="2">
    <source>
        <dbReference type="SAM" id="Phobius"/>
    </source>
</evidence>
<dbReference type="Gene3D" id="3.40.50.300">
    <property type="entry name" value="P-loop containing nucleotide triphosphate hydrolases"/>
    <property type="match status" value="1"/>
</dbReference>
<accession>A0A8H5TP34</accession>
<dbReference type="Gene3D" id="1.25.40.10">
    <property type="entry name" value="Tetratricopeptide repeat domain"/>
    <property type="match status" value="2"/>
</dbReference>
<dbReference type="EMBL" id="JAAGWQ010000037">
    <property type="protein sequence ID" value="KAF5675789.1"/>
    <property type="molecule type" value="Genomic_DNA"/>
</dbReference>
<feature type="region of interest" description="Disordered" evidence="1">
    <location>
        <begin position="1043"/>
        <end position="1066"/>
    </location>
</feature>
<dbReference type="PANTHER" id="PTHR46082">
    <property type="entry name" value="ATP/GTP-BINDING PROTEIN-RELATED"/>
    <property type="match status" value="1"/>
</dbReference>
<proteinExistence type="predicted"/>
<evidence type="ECO:0000313" key="4">
    <source>
        <dbReference type="EMBL" id="KAF5675789.1"/>
    </source>
</evidence>
<dbReference type="InterPro" id="IPR011990">
    <property type="entry name" value="TPR-like_helical_dom_sf"/>
</dbReference>
<dbReference type="InterPro" id="IPR053137">
    <property type="entry name" value="NLR-like"/>
</dbReference>
<feature type="domain" description="NB-ARC" evidence="3">
    <location>
        <begin position="20"/>
        <end position="189"/>
    </location>
</feature>
<evidence type="ECO:0000313" key="5">
    <source>
        <dbReference type="Proteomes" id="UP000567885"/>
    </source>
</evidence>
<dbReference type="InterPro" id="IPR019734">
    <property type="entry name" value="TPR_rpt"/>
</dbReference>
<dbReference type="Proteomes" id="UP000567885">
    <property type="component" value="Unassembled WGS sequence"/>
</dbReference>
<dbReference type="InterPro" id="IPR002182">
    <property type="entry name" value="NB-ARC"/>
</dbReference>
<feature type="transmembrane region" description="Helical" evidence="2">
    <location>
        <begin position="1312"/>
        <end position="1334"/>
    </location>
</feature>
<gene>
    <name evidence="4" type="ORF">FHETE_2392</name>
</gene>
<keyword evidence="2" id="KW-0812">Transmembrane</keyword>
<evidence type="ECO:0000259" key="3">
    <source>
        <dbReference type="Pfam" id="PF00931"/>
    </source>
</evidence>
<organism evidence="4 5">
    <name type="scientific">Fusarium heterosporum</name>
    <dbReference type="NCBI Taxonomy" id="42747"/>
    <lineage>
        <taxon>Eukaryota</taxon>
        <taxon>Fungi</taxon>
        <taxon>Dikarya</taxon>
        <taxon>Ascomycota</taxon>
        <taxon>Pezizomycotina</taxon>
        <taxon>Sordariomycetes</taxon>
        <taxon>Hypocreomycetidae</taxon>
        <taxon>Hypocreales</taxon>
        <taxon>Nectriaceae</taxon>
        <taxon>Fusarium</taxon>
        <taxon>Fusarium heterosporum species complex</taxon>
    </lineage>
</organism>
<keyword evidence="5" id="KW-1185">Reference proteome</keyword>
<protein>
    <recommendedName>
        <fullName evidence="3">NB-ARC domain-containing protein</fullName>
    </recommendedName>
</protein>
<keyword evidence="2" id="KW-0472">Membrane</keyword>
<comment type="caution">
    <text evidence="4">The sequence shown here is derived from an EMBL/GenBank/DDBJ whole genome shotgun (WGS) entry which is preliminary data.</text>
</comment>